<gene>
    <name evidence="2" type="ORF">RJ639_015016</name>
</gene>
<feature type="compositionally biased region" description="Pro residues" evidence="1">
    <location>
        <begin position="105"/>
        <end position="114"/>
    </location>
</feature>
<feature type="region of interest" description="Disordered" evidence="1">
    <location>
        <begin position="97"/>
        <end position="138"/>
    </location>
</feature>
<comment type="caution">
    <text evidence="2">The sequence shown here is derived from an EMBL/GenBank/DDBJ whole genome shotgun (WGS) entry which is preliminary data.</text>
</comment>
<dbReference type="AlphaFoldDB" id="A0AA89AN66"/>
<evidence type="ECO:0000313" key="3">
    <source>
        <dbReference type="Proteomes" id="UP001188597"/>
    </source>
</evidence>
<proteinExistence type="predicted"/>
<evidence type="ECO:0000313" key="2">
    <source>
        <dbReference type="EMBL" id="KAK3007933.1"/>
    </source>
</evidence>
<sequence>MPLMETKDLSSFIYDLGSYPSMLRLVLNQFSTFVKADWRLFNTFDKLESEVALQCSFNALYGLTQQNVYVNSNSCSGPPIPSARPHKPNATVLQTPRLKRRQSPQLPPQTPCNQPPGNSIYIEYIPDSSDQSDQKKDAGLERFKSVASRVLQDLIE</sequence>
<protein>
    <submittedName>
        <fullName evidence="2">Uncharacterized protein</fullName>
    </submittedName>
</protein>
<dbReference type="Proteomes" id="UP001188597">
    <property type="component" value="Unassembled WGS sequence"/>
</dbReference>
<organism evidence="2 3">
    <name type="scientific">Escallonia herrerae</name>
    <dbReference type="NCBI Taxonomy" id="1293975"/>
    <lineage>
        <taxon>Eukaryota</taxon>
        <taxon>Viridiplantae</taxon>
        <taxon>Streptophyta</taxon>
        <taxon>Embryophyta</taxon>
        <taxon>Tracheophyta</taxon>
        <taxon>Spermatophyta</taxon>
        <taxon>Magnoliopsida</taxon>
        <taxon>eudicotyledons</taxon>
        <taxon>Gunneridae</taxon>
        <taxon>Pentapetalae</taxon>
        <taxon>asterids</taxon>
        <taxon>campanulids</taxon>
        <taxon>Escalloniales</taxon>
        <taxon>Escalloniaceae</taxon>
        <taxon>Escallonia</taxon>
    </lineage>
</organism>
<reference evidence="2" key="1">
    <citation type="submission" date="2022-12" db="EMBL/GenBank/DDBJ databases">
        <title>Draft genome assemblies for two species of Escallonia (Escalloniales).</title>
        <authorList>
            <person name="Chanderbali A."/>
            <person name="Dervinis C."/>
            <person name="Anghel I."/>
            <person name="Soltis D."/>
            <person name="Soltis P."/>
            <person name="Zapata F."/>
        </authorList>
    </citation>
    <scope>NUCLEOTIDE SEQUENCE</scope>
    <source>
        <strain evidence="2">UCBG64.0493</strain>
        <tissue evidence="2">Leaf</tissue>
    </source>
</reference>
<evidence type="ECO:0000256" key="1">
    <source>
        <dbReference type="SAM" id="MobiDB-lite"/>
    </source>
</evidence>
<dbReference type="EMBL" id="JAVXUP010001808">
    <property type="protein sequence ID" value="KAK3007933.1"/>
    <property type="molecule type" value="Genomic_DNA"/>
</dbReference>
<keyword evidence="3" id="KW-1185">Reference proteome</keyword>
<dbReference type="Gene3D" id="3.40.50.2000">
    <property type="entry name" value="Glycogen Phosphorylase B"/>
    <property type="match status" value="1"/>
</dbReference>
<name>A0AA89AN66_9ASTE</name>
<accession>A0AA89AN66</accession>